<sequence length="71" mass="7998">MEEWIWPLWIGLGAGTLLFLAVLIPLLVWQYRRYGHPPLRRIIGSLAVSLYAAGLFAYTMLPLPEPGSLDC</sequence>
<protein>
    <submittedName>
        <fullName evidence="2">Uncharacterized protein</fullName>
    </submittedName>
</protein>
<keyword evidence="1" id="KW-0472">Membrane</keyword>
<dbReference type="Proteomes" id="UP000594975">
    <property type="component" value="Chromosome"/>
</dbReference>
<dbReference type="GeneID" id="61262667"/>
<dbReference type="RefSeq" id="WP_061225842.1">
    <property type="nucleotide sequence ID" value="NZ_CP065738.1"/>
</dbReference>
<proteinExistence type="predicted"/>
<name>A0A7T3FA29_9MICC</name>
<keyword evidence="1" id="KW-1133">Transmembrane helix</keyword>
<accession>A0A7T3FA29</accession>
<gene>
    <name evidence="2" type="ORF">I6G21_04695</name>
</gene>
<keyword evidence="1" id="KW-0812">Transmembrane</keyword>
<feature type="transmembrane region" description="Helical" evidence="1">
    <location>
        <begin position="6"/>
        <end position="29"/>
    </location>
</feature>
<reference evidence="2 3" key="1">
    <citation type="submission" date="2020-12" db="EMBL/GenBank/DDBJ databases">
        <title>FDA dAtabase for Regulatory Grade micrObial Sequences (FDA-ARGOS): Supporting development and validation of Infectious Disease Dx tests.</title>
        <authorList>
            <person name="Sproer C."/>
            <person name="Gronow S."/>
            <person name="Severitt S."/>
            <person name="Schroder I."/>
            <person name="Tallon L."/>
            <person name="Sadzewicz L."/>
            <person name="Zhao X."/>
            <person name="Boylan J."/>
            <person name="Ott S."/>
            <person name="Bowen H."/>
            <person name="Vavikolanu K."/>
            <person name="Mehta A."/>
            <person name="Aluvathingal J."/>
            <person name="Nadendla S."/>
            <person name="Lowell S."/>
            <person name="Myers T."/>
            <person name="Yan Y."/>
            <person name="Sichtig H."/>
        </authorList>
    </citation>
    <scope>NUCLEOTIDE SEQUENCE [LARGE SCALE GENOMIC DNA]</scope>
    <source>
        <strain evidence="2 3">FDAARGOS_864</strain>
    </source>
</reference>
<evidence type="ECO:0000313" key="3">
    <source>
        <dbReference type="Proteomes" id="UP000594975"/>
    </source>
</evidence>
<dbReference type="AlphaFoldDB" id="A0A7T3FA29"/>
<evidence type="ECO:0000313" key="2">
    <source>
        <dbReference type="EMBL" id="QPT54460.1"/>
    </source>
</evidence>
<dbReference type="EMBL" id="CP065738">
    <property type="protein sequence ID" value="QPT54460.1"/>
    <property type="molecule type" value="Genomic_DNA"/>
</dbReference>
<evidence type="ECO:0000256" key="1">
    <source>
        <dbReference type="SAM" id="Phobius"/>
    </source>
</evidence>
<feature type="transmembrane region" description="Helical" evidence="1">
    <location>
        <begin position="41"/>
        <end position="61"/>
    </location>
</feature>
<dbReference type="KEGG" id="rkr:I6G21_04695"/>
<organism evidence="2 3">
    <name type="scientific">Rothia kristinae</name>
    <dbReference type="NCBI Taxonomy" id="37923"/>
    <lineage>
        <taxon>Bacteria</taxon>
        <taxon>Bacillati</taxon>
        <taxon>Actinomycetota</taxon>
        <taxon>Actinomycetes</taxon>
        <taxon>Micrococcales</taxon>
        <taxon>Micrococcaceae</taxon>
        <taxon>Rothia</taxon>
    </lineage>
</organism>